<dbReference type="EMBL" id="AP012547">
    <property type="protein sequence ID" value="BAO29333.1"/>
    <property type="molecule type" value="Genomic_DNA"/>
</dbReference>
<dbReference type="Proteomes" id="UP000031637">
    <property type="component" value="Chromosome"/>
</dbReference>
<dbReference type="SUPFAM" id="SSF46785">
    <property type="entry name" value="Winged helix' DNA-binding domain"/>
    <property type="match status" value="2"/>
</dbReference>
<dbReference type="Pfam" id="PF04079">
    <property type="entry name" value="SMC_ScpB"/>
    <property type="match status" value="1"/>
</dbReference>
<evidence type="ECO:0000313" key="7">
    <source>
        <dbReference type="Proteomes" id="UP000031637"/>
    </source>
</evidence>
<dbReference type="GO" id="GO:0051304">
    <property type="term" value="P:chromosome separation"/>
    <property type="evidence" value="ECO:0007669"/>
    <property type="project" value="InterPro"/>
</dbReference>
<sequence>MLPLYKPEDYKRVLETALLVASEPLPLAELKKLFDQEFDDDTWRTLLDDLRRDWANRGAELVQLASGWRFQTRPEYQSYIDRLKNDKPPKYSRAVMETLAIIAYRQPVTRGDIEDVRGVAVSPNILKTLEGRGWIDAVGHRDAPGRPALYATTRRFLDDLGLRSLTELPPLTEIERVMDLGQSAIHETSPVRESEAEKSGAEHAGSGQATGQQPAQWSAEPSSDGQLTLPERETERPAAAPDAQA</sequence>
<dbReference type="InterPro" id="IPR005234">
    <property type="entry name" value="ScpB_csome_segregation"/>
</dbReference>
<evidence type="ECO:0000313" key="6">
    <source>
        <dbReference type="EMBL" id="BAO29333.1"/>
    </source>
</evidence>
<evidence type="ECO:0000256" key="5">
    <source>
        <dbReference type="SAM" id="MobiDB-lite"/>
    </source>
</evidence>
<dbReference type="PANTHER" id="PTHR34298:SF2">
    <property type="entry name" value="SEGREGATION AND CONDENSATION PROTEIN B"/>
    <property type="match status" value="1"/>
</dbReference>
<evidence type="ECO:0000256" key="3">
    <source>
        <dbReference type="ARBA" id="ARBA00022829"/>
    </source>
</evidence>
<reference evidence="6 7" key="1">
    <citation type="journal article" date="2014" name="Syst. Appl. Microbiol.">
        <title>Complete genomes of freshwater sulfur oxidizers Sulfuricella denitrificans skB26 and Sulfuritalea hydrogenivorans sk43H: genetic insights into the sulfur oxidation pathway of betaproteobacteria.</title>
        <authorList>
            <person name="Watanabe T."/>
            <person name="Kojima H."/>
            <person name="Fukui M."/>
        </authorList>
    </citation>
    <scope>NUCLEOTIDE SEQUENCE [LARGE SCALE GENOMIC DNA]</scope>
    <source>
        <strain evidence="6">DSM22779</strain>
    </source>
</reference>
<evidence type="ECO:0000256" key="1">
    <source>
        <dbReference type="ARBA" id="ARBA00022490"/>
    </source>
</evidence>
<accession>W0SHJ8</accession>
<dbReference type="HOGENOM" id="CLU_045647_5_2_4"/>
<dbReference type="Gene3D" id="1.10.10.10">
    <property type="entry name" value="Winged helix-like DNA-binding domain superfamily/Winged helix DNA-binding domain"/>
    <property type="match status" value="2"/>
</dbReference>
<dbReference type="STRING" id="1223802.SUTH_01534"/>
<evidence type="ECO:0000256" key="2">
    <source>
        <dbReference type="ARBA" id="ARBA00022618"/>
    </source>
</evidence>
<evidence type="ECO:0000256" key="4">
    <source>
        <dbReference type="ARBA" id="ARBA00023306"/>
    </source>
</evidence>
<protein>
    <submittedName>
        <fullName evidence="6">Putative transcriptional regulator, helix-turn-helix type</fullName>
    </submittedName>
</protein>
<gene>
    <name evidence="6" type="ORF">SUTH_01534</name>
</gene>
<keyword evidence="7" id="KW-1185">Reference proteome</keyword>
<dbReference type="AlphaFoldDB" id="W0SHJ8"/>
<dbReference type="GO" id="GO:0051301">
    <property type="term" value="P:cell division"/>
    <property type="evidence" value="ECO:0007669"/>
    <property type="project" value="UniProtKB-KW"/>
</dbReference>
<keyword evidence="2" id="KW-0132">Cell division</keyword>
<dbReference type="InterPro" id="IPR036390">
    <property type="entry name" value="WH_DNA-bd_sf"/>
</dbReference>
<keyword evidence="1" id="KW-0963">Cytoplasm</keyword>
<name>W0SHJ8_9PROT</name>
<keyword evidence="3" id="KW-0159">Chromosome partition</keyword>
<feature type="compositionally biased region" description="Polar residues" evidence="5">
    <location>
        <begin position="207"/>
        <end position="226"/>
    </location>
</feature>
<proteinExistence type="predicted"/>
<feature type="compositionally biased region" description="Basic and acidic residues" evidence="5">
    <location>
        <begin position="189"/>
        <end position="201"/>
    </location>
</feature>
<keyword evidence="4" id="KW-0131">Cell cycle</keyword>
<dbReference type="PANTHER" id="PTHR34298">
    <property type="entry name" value="SEGREGATION AND CONDENSATION PROTEIN B"/>
    <property type="match status" value="1"/>
</dbReference>
<feature type="region of interest" description="Disordered" evidence="5">
    <location>
        <begin position="183"/>
        <end position="245"/>
    </location>
</feature>
<dbReference type="KEGG" id="shd:SUTH_01534"/>
<dbReference type="InterPro" id="IPR036388">
    <property type="entry name" value="WH-like_DNA-bd_sf"/>
</dbReference>
<dbReference type="OrthoDB" id="9806226at2"/>
<organism evidence="6 7">
    <name type="scientific">Sulfuritalea hydrogenivorans sk43H</name>
    <dbReference type="NCBI Taxonomy" id="1223802"/>
    <lineage>
        <taxon>Bacteria</taxon>
        <taxon>Pseudomonadati</taxon>
        <taxon>Pseudomonadota</taxon>
        <taxon>Betaproteobacteria</taxon>
        <taxon>Nitrosomonadales</taxon>
        <taxon>Sterolibacteriaceae</taxon>
        <taxon>Sulfuritalea</taxon>
    </lineage>
</organism>
<dbReference type="NCBIfam" id="TIGR00281">
    <property type="entry name" value="SMC-Scp complex subunit ScpB"/>
    <property type="match status" value="1"/>
</dbReference>